<organism evidence="1 3">
    <name type="scientific">Toxocara canis</name>
    <name type="common">Canine roundworm</name>
    <dbReference type="NCBI Taxonomy" id="6265"/>
    <lineage>
        <taxon>Eukaryota</taxon>
        <taxon>Metazoa</taxon>
        <taxon>Ecdysozoa</taxon>
        <taxon>Nematoda</taxon>
        <taxon>Chromadorea</taxon>
        <taxon>Rhabditida</taxon>
        <taxon>Spirurina</taxon>
        <taxon>Ascaridomorpha</taxon>
        <taxon>Ascaridoidea</taxon>
        <taxon>Toxocaridae</taxon>
        <taxon>Toxocara</taxon>
    </lineage>
</organism>
<evidence type="ECO:0000313" key="2">
    <source>
        <dbReference type="EMBL" id="VDM45212.1"/>
    </source>
</evidence>
<name>A0A0B2VXV3_TOXCA</name>
<proteinExistence type="predicted"/>
<reference evidence="2" key="2">
    <citation type="submission" date="2018-11" db="EMBL/GenBank/DDBJ databases">
        <authorList>
            <consortium name="Pathogen Informatics"/>
        </authorList>
    </citation>
    <scope>NUCLEOTIDE SEQUENCE [LARGE SCALE GENOMIC DNA]</scope>
</reference>
<reference evidence="1 3" key="1">
    <citation type="submission" date="2014-11" db="EMBL/GenBank/DDBJ databases">
        <title>Genetic blueprint of the zoonotic pathogen Toxocara canis.</title>
        <authorList>
            <person name="Zhu X.-Q."/>
            <person name="Korhonen P.K."/>
            <person name="Cai H."/>
            <person name="Young N.D."/>
            <person name="Nejsum P."/>
            <person name="von Samson-Himmelstjerna G."/>
            <person name="Boag P.R."/>
            <person name="Tan P."/>
            <person name="Li Q."/>
            <person name="Min J."/>
            <person name="Yang Y."/>
            <person name="Wang X."/>
            <person name="Fang X."/>
            <person name="Hall R.S."/>
            <person name="Hofmann A."/>
            <person name="Sternberg P.W."/>
            <person name="Jex A.R."/>
            <person name="Gasser R.B."/>
        </authorList>
    </citation>
    <scope>NUCLEOTIDE SEQUENCE [LARGE SCALE GENOMIC DNA]</scope>
    <source>
        <strain evidence="1">PN_DK_2014</strain>
    </source>
</reference>
<accession>A0A0B2VXV3</accession>
<dbReference type="Proteomes" id="UP000031036">
    <property type="component" value="Unassembled WGS sequence"/>
</dbReference>
<dbReference type="EMBL" id="UYWY01021948">
    <property type="protein sequence ID" value="VDM45212.1"/>
    <property type="molecule type" value="Genomic_DNA"/>
</dbReference>
<dbReference type="EMBL" id="JPKZ01000640">
    <property type="protein sequence ID" value="KHN86177.1"/>
    <property type="molecule type" value="Genomic_DNA"/>
</dbReference>
<evidence type="ECO:0000313" key="1">
    <source>
        <dbReference type="EMBL" id="KHN86177.1"/>
    </source>
</evidence>
<keyword evidence="3" id="KW-1185">Reference proteome</keyword>
<dbReference type="AlphaFoldDB" id="A0A0B2VXV3"/>
<gene>
    <name evidence="1" type="ORF">Tcan_10062</name>
    <name evidence="2" type="ORF">TCNE_LOCUS13891</name>
</gene>
<sequence length="80" mass="9213">MRRHIVWIDMGSNSVRNLCRRVIFGHEVRGRAAVSALIWHFAFADDHAIIVAKISIKVLKAVFYPHRADSNQILFPTMQL</sequence>
<protein>
    <submittedName>
        <fullName evidence="1">Uncharacterized protein</fullName>
    </submittedName>
</protein>
<evidence type="ECO:0000313" key="3">
    <source>
        <dbReference type="Proteomes" id="UP000031036"/>
    </source>
</evidence>